<dbReference type="Proteomes" id="UP000504607">
    <property type="component" value="Chromosome 2"/>
</dbReference>
<dbReference type="PANTHER" id="PTHR10288">
    <property type="entry name" value="KH DOMAIN CONTAINING RNA BINDING PROTEIN"/>
    <property type="match status" value="1"/>
</dbReference>
<dbReference type="GO" id="GO:0003723">
    <property type="term" value="F:RNA binding"/>
    <property type="evidence" value="ECO:0007669"/>
    <property type="project" value="UniProtKB-UniRule"/>
</dbReference>
<dbReference type="KEGG" id="egu:105038542"/>
<feature type="compositionally biased region" description="Low complexity" evidence="3">
    <location>
        <begin position="415"/>
        <end position="432"/>
    </location>
</feature>
<dbReference type="InterPro" id="IPR004087">
    <property type="entry name" value="KH_dom"/>
</dbReference>
<feature type="compositionally biased region" description="Low complexity" evidence="3">
    <location>
        <begin position="550"/>
        <end position="566"/>
    </location>
</feature>
<evidence type="ECO:0000313" key="5">
    <source>
        <dbReference type="Proteomes" id="UP000504607"/>
    </source>
</evidence>
<feature type="compositionally biased region" description="Polar residues" evidence="3">
    <location>
        <begin position="177"/>
        <end position="199"/>
    </location>
</feature>
<proteinExistence type="predicted"/>
<name>A0A6I9QNZ7_ELAGV</name>
<feature type="compositionally biased region" description="Polar residues" evidence="3">
    <location>
        <begin position="156"/>
        <end position="167"/>
    </location>
</feature>
<evidence type="ECO:0000256" key="3">
    <source>
        <dbReference type="SAM" id="MobiDB-lite"/>
    </source>
</evidence>
<keyword evidence="5" id="KW-1185">Reference proteome</keyword>
<evidence type="ECO:0000256" key="1">
    <source>
        <dbReference type="ARBA" id="ARBA00022737"/>
    </source>
</evidence>
<feature type="compositionally biased region" description="Low complexity" evidence="3">
    <location>
        <begin position="597"/>
        <end position="628"/>
    </location>
</feature>
<feature type="compositionally biased region" description="Basic and acidic residues" evidence="3">
    <location>
        <begin position="92"/>
        <end position="122"/>
    </location>
</feature>
<dbReference type="InterPro" id="IPR004088">
    <property type="entry name" value="KH_dom_type_1"/>
</dbReference>
<protein>
    <submittedName>
        <fullName evidence="6">Far upstream element-binding protein 1</fullName>
    </submittedName>
</protein>
<feature type="compositionally biased region" description="Low complexity" evidence="3">
    <location>
        <begin position="1"/>
        <end position="13"/>
    </location>
</feature>
<dbReference type="CDD" id="cd00105">
    <property type="entry name" value="KH-I"/>
    <property type="match status" value="2"/>
</dbReference>
<dbReference type="Gene3D" id="3.30.1370.10">
    <property type="entry name" value="K Homology domain, type 1"/>
    <property type="match status" value="2"/>
</dbReference>
<organism evidence="5 6">
    <name type="scientific">Elaeis guineensis var. tenera</name>
    <name type="common">Oil palm</name>
    <dbReference type="NCBI Taxonomy" id="51953"/>
    <lineage>
        <taxon>Eukaryota</taxon>
        <taxon>Viridiplantae</taxon>
        <taxon>Streptophyta</taxon>
        <taxon>Embryophyta</taxon>
        <taxon>Tracheophyta</taxon>
        <taxon>Spermatophyta</taxon>
        <taxon>Magnoliopsida</taxon>
        <taxon>Liliopsida</taxon>
        <taxon>Arecaceae</taxon>
        <taxon>Arecoideae</taxon>
        <taxon>Cocoseae</taxon>
        <taxon>Elaeidinae</taxon>
        <taxon>Elaeis</taxon>
    </lineage>
</organism>
<feature type="compositionally biased region" description="Low complexity" evidence="3">
    <location>
        <begin position="505"/>
        <end position="517"/>
    </location>
</feature>
<dbReference type="SUPFAM" id="SSF54791">
    <property type="entry name" value="Eukaryotic type KH-domain (KH-domain type I)"/>
    <property type="match status" value="2"/>
</dbReference>
<evidence type="ECO:0000259" key="4">
    <source>
        <dbReference type="SMART" id="SM00322"/>
    </source>
</evidence>
<sequence>MADTDAAAAPSVPAEEEAVNGAEALHEDATAAVEEIAPSAADHKRKLGDLEPGEDEEAPPKKQEVATDDPALAADESGPEAKEIATGAGEAEPARLEGEIDGSVFEKAKSDDMLGAEPKPEEIDAEQLLPDEGTSELAADRGHEVQKPEAPPMNGQLASAQNVQQVPPENLEKSTPEDSQQGSLPSAGQQPSVELATSSDKIEVPNSKVGVLIGKAGDTIKYLQINSGAKIQITRDAEADPHSTTRPVELIGTVENINKAKQLIKDVIAEADAGGSPSLVARGFSTVQSGGEQTEIKVPNEKVGLIIGKGGETIKNLQTRSGARIQLIPQHLPEGDSSKERTVRITGNKKQIESAKEMIKEVMNQAPTRPSPLSGGYSQQGFRPRGPTGVAQWGSSATVPTRPTMGNDYQQRGMYPPLQTTQYPQPYGSYSQQPPPRGGYGAGWDQKPVAPVHSTHPSGGYDYYGQGGQAADSQPSNPVPNPSLASTPASVNYNYGQSQAPVYGQPTPYAQPAPTQQNYGHGYNEPKYDNQATSQQFYGQQPMGSQPGVYGQQAAPQPGYGQQQAYSKPSYGAPPQEMPPSYGPPRASQPGDPMYQGSGSSSYGSSAPTQQSYPYSSSAPSQQPAPAYNQTYPASGAMDGYPQPPLAAYSQHSGPAAPGYGQSGQPVPAYTQPGSQPGGYGQYPSSQQGYVEPVSSNVNYGYHGGSADAGYGNTAPSSGYGVPPPASSQPGYAQPPSNPSGYYEQSVPSQTGFGNHPGTAPVGYVKSASPQPGYGGQYDSAQMYGHH</sequence>
<dbReference type="GeneID" id="105038542"/>
<feature type="compositionally biased region" description="Low complexity" evidence="3">
    <location>
        <begin position="459"/>
        <end position="472"/>
    </location>
</feature>
<keyword evidence="1" id="KW-0677">Repeat</keyword>
<feature type="compositionally biased region" description="Polar residues" evidence="3">
    <location>
        <begin position="483"/>
        <end position="500"/>
    </location>
</feature>
<dbReference type="InterPro" id="IPR036612">
    <property type="entry name" value="KH_dom_type_1_sf"/>
</dbReference>
<dbReference type="PROSITE" id="PS50084">
    <property type="entry name" value="KH_TYPE_1"/>
    <property type="match status" value="2"/>
</dbReference>
<feature type="compositionally biased region" description="Polar residues" evidence="3">
    <location>
        <begin position="530"/>
        <end position="544"/>
    </location>
</feature>
<accession>A0A6I9QNZ7</accession>
<feature type="region of interest" description="Disordered" evidence="3">
    <location>
        <begin position="1"/>
        <end position="201"/>
    </location>
</feature>
<dbReference type="FunFam" id="3.30.1370.10:FF:000093">
    <property type="entry name" value="KH domain-containing protein"/>
    <property type="match status" value="1"/>
</dbReference>
<evidence type="ECO:0000313" key="6">
    <source>
        <dbReference type="RefSeq" id="XP_010912686.1"/>
    </source>
</evidence>
<dbReference type="SMART" id="SM00322">
    <property type="entry name" value="KH"/>
    <property type="match status" value="2"/>
</dbReference>
<dbReference type="AlphaFoldDB" id="A0A6I9QNZ7"/>
<evidence type="ECO:0000256" key="2">
    <source>
        <dbReference type="PROSITE-ProRule" id="PRU00117"/>
    </source>
</evidence>
<dbReference type="InParanoid" id="A0A6I9QNZ7"/>
<keyword evidence="2" id="KW-0694">RNA-binding</keyword>
<gene>
    <name evidence="6" type="primary">LOC105038542</name>
</gene>
<dbReference type="OrthoDB" id="5204190at2759"/>
<dbReference type="RefSeq" id="XP_010912686.1">
    <property type="nucleotide sequence ID" value="XM_010914384.3"/>
</dbReference>
<feature type="domain" description="K Homology" evidence="4">
    <location>
        <begin position="196"/>
        <end position="269"/>
    </location>
</feature>
<dbReference type="Pfam" id="PF00013">
    <property type="entry name" value="KH_1"/>
    <property type="match status" value="2"/>
</dbReference>
<feature type="compositionally biased region" description="Basic and acidic residues" evidence="3">
    <location>
        <begin position="138"/>
        <end position="147"/>
    </location>
</feature>
<feature type="domain" description="K Homology" evidence="4">
    <location>
        <begin position="290"/>
        <end position="364"/>
    </location>
</feature>
<reference evidence="6" key="1">
    <citation type="submission" date="2025-08" db="UniProtKB">
        <authorList>
            <consortium name="RefSeq"/>
        </authorList>
    </citation>
    <scope>IDENTIFICATION</scope>
</reference>
<feature type="region of interest" description="Disordered" evidence="3">
    <location>
        <begin position="366"/>
        <end position="787"/>
    </location>
</feature>